<dbReference type="EMBL" id="CP017708">
    <property type="protein sequence ID" value="WAN69291.1"/>
    <property type="molecule type" value="Genomic_DNA"/>
</dbReference>
<evidence type="ECO:0000313" key="1">
    <source>
        <dbReference type="EMBL" id="WAN69291.1"/>
    </source>
</evidence>
<protein>
    <submittedName>
        <fullName evidence="1">Uncharacterized protein</fullName>
    </submittedName>
</protein>
<name>A0A9Q9UVX5_MOOP1</name>
<gene>
    <name evidence="1" type="ORF">BJP36_43825</name>
</gene>
<reference evidence="1" key="1">
    <citation type="journal article" date="2017" name="Proc. Natl. Acad. Sci. U.S.A.">
        <title>Comparative genomics uncovers the prolific and distinctive metabolic potential of the cyanobacterial genus Moorea.</title>
        <authorList>
            <person name="Leao T."/>
            <person name="Castelao G."/>
            <person name="Korobeynikov A."/>
            <person name="Monroe E.A."/>
            <person name="Podell S."/>
            <person name="Glukhov E."/>
            <person name="Allen E.E."/>
            <person name="Gerwick W.H."/>
            <person name="Gerwick L."/>
        </authorList>
    </citation>
    <scope>NUCLEOTIDE SEQUENCE</scope>
    <source>
        <strain evidence="1">JHB</strain>
    </source>
</reference>
<proteinExistence type="predicted"/>
<organism evidence="1">
    <name type="scientific">Moorena producens (strain JHB)</name>
    <dbReference type="NCBI Taxonomy" id="1454205"/>
    <lineage>
        <taxon>Bacteria</taxon>
        <taxon>Bacillati</taxon>
        <taxon>Cyanobacteriota</taxon>
        <taxon>Cyanophyceae</taxon>
        <taxon>Coleofasciculales</taxon>
        <taxon>Coleofasciculaceae</taxon>
        <taxon>Moorena</taxon>
    </lineage>
</organism>
<accession>A0A9Q9UVX5</accession>
<reference evidence="1" key="2">
    <citation type="submission" date="2022-10" db="EMBL/GenBank/DDBJ databases">
        <authorList>
            <person name="Ngo T.-E."/>
        </authorList>
    </citation>
    <scope>NUCLEOTIDE SEQUENCE</scope>
    <source>
        <strain evidence="1">JHB</strain>
    </source>
</reference>
<sequence length="47" mass="5865">MRQLHQDRKKICVPHSYEKRYKLYPVNWFRYSLLPTPYSLLPTPFPR</sequence>
<dbReference type="Proteomes" id="UP000176944">
    <property type="component" value="Chromosome"/>
</dbReference>
<dbReference type="AlphaFoldDB" id="A0A9Q9UVX5"/>